<keyword evidence="1" id="KW-0732">Signal</keyword>
<dbReference type="EMBL" id="JAACJL010000032">
    <property type="protein sequence ID" value="KAF4616156.1"/>
    <property type="molecule type" value="Genomic_DNA"/>
</dbReference>
<comment type="caution">
    <text evidence="2">The sequence shown here is derived from an EMBL/GenBank/DDBJ whole genome shotgun (WGS) entry which is preliminary data.</text>
</comment>
<dbReference type="Proteomes" id="UP000521872">
    <property type="component" value="Unassembled WGS sequence"/>
</dbReference>
<feature type="chain" id="PRO_5034739212" evidence="1">
    <location>
        <begin position="19"/>
        <end position="141"/>
    </location>
</feature>
<name>A0A8H4QS09_9AGAR</name>
<proteinExistence type="predicted"/>
<evidence type="ECO:0000256" key="1">
    <source>
        <dbReference type="SAM" id="SignalP"/>
    </source>
</evidence>
<keyword evidence="3" id="KW-1185">Reference proteome</keyword>
<reference evidence="2 3" key="1">
    <citation type="submission" date="2019-12" db="EMBL/GenBank/DDBJ databases">
        <authorList>
            <person name="Floudas D."/>
            <person name="Bentzer J."/>
            <person name="Ahren D."/>
            <person name="Johansson T."/>
            <person name="Persson P."/>
            <person name="Tunlid A."/>
        </authorList>
    </citation>
    <scope>NUCLEOTIDE SEQUENCE [LARGE SCALE GENOMIC DNA]</scope>
    <source>
        <strain evidence="2 3">CBS 102.39</strain>
    </source>
</reference>
<evidence type="ECO:0000313" key="3">
    <source>
        <dbReference type="Proteomes" id="UP000521872"/>
    </source>
</evidence>
<sequence length="141" mass="14984">MKFFISTAIIALAHVVAACDEAQRFGILTVSPTTVRAGDTINLNTDLRCAAELGINPIFLDYSIENLVNNNGFELPLLLARRAIPAGAQSDSFTTTVPHGFFDAGANYSVVINTVYPLKGSDGSQIIQEGGTDTPINIVVN</sequence>
<evidence type="ECO:0000313" key="2">
    <source>
        <dbReference type="EMBL" id="KAF4616156.1"/>
    </source>
</evidence>
<dbReference type="PROSITE" id="PS51257">
    <property type="entry name" value="PROKAR_LIPOPROTEIN"/>
    <property type="match status" value="1"/>
</dbReference>
<feature type="signal peptide" evidence="1">
    <location>
        <begin position="1"/>
        <end position="18"/>
    </location>
</feature>
<gene>
    <name evidence="2" type="ORF">D9613_011226</name>
</gene>
<organism evidence="2 3">
    <name type="scientific">Agrocybe pediades</name>
    <dbReference type="NCBI Taxonomy" id="84607"/>
    <lineage>
        <taxon>Eukaryota</taxon>
        <taxon>Fungi</taxon>
        <taxon>Dikarya</taxon>
        <taxon>Basidiomycota</taxon>
        <taxon>Agaricomycotina</taxon>
        <taxon>Agaricomycetes</taxon>
        <taxon>Agaricomycetidae</taxon>
        <taxon>Agaricales</taxon>
        <taxon>Agaricineae</taxon>
        <taxon>Strophariaceae</taxon>
        <taxon>Agrocybe</taxon>
    </lineage>
</organism>
<dbReference type="AlphaFoldDB" id="A0A8H4QS09"/>
<accession>A0A8H4QS09</accession>
<protein>
    <submittedName>
        <fullName evidence="2">Uncharacterized protein</fullName>
    </submittedName>
</protein>